<dbReference type="InterPro" id="IPR019410">
    <property type="entry name" value="Methyltransf_16"/>
</dbReference>
<dbReference type="GO" id="GO:0008757">
    <property type="term" value="F:S-adenosylmethionine-dependent methyltransferase activity"/>
    <property type="evidence" value="ECO:0007669"/>
    <property type="project" value="UniProtKB-ARBA"/>
</dbReference>
<dbReference type="Proteomes" id="UP001217918">
    <property type="component" value="Unassembled WGS sequence"/>
</dbReference>
<dbReference type="InterPro" id="IPR029063">
    <property type="entry name" value="SAM-dependent_MTases_sf"/>
</dbReference>
<evidence type="ECO:0000313" key="2">
    <source>
        <dbReference type="Proteomes" id="UP001217918"/>
    </source>
</evidence>
<dbReference type="Gene3D" id="3.40.50.150">
    <property type="entry name" value="Vaccinia Virus protein VP39"/>
    <property type="match status" value="1"/>
</dbReference>
<name>A0AAD9I0R6_9PEZI</name>
<dbReference type="PANTHER" id="PTHR14614:SF130">
    <property type="entry name" value="PROTEIN-LYSINE N-METHYLTRANSFERASE EEF2KMT"/>
    <property type="match status" value="1"/>
</dbReference>
<comment type="caution">
    <text evidence="1">The sequence shown here is derived from an EMBL/GenBank/DDBJ whole genome shotgun (WGS) entry which is preliminary data.</text>
</comment>
<dbReference type="GO" id="GO:0005737">
    <property type="term" value="C:cytoplasm"/>
    <property type="evidence" value="ECO:0007669"/>
    <property type="project" value="TreeGrafter"/>
</dbReference>
<dbReference type="AlphaFoldDB" id="A0AAD9I0R6"/>
<dbReference type="Pfam" id="PF10294">
    <property type="entry name" value="Methyltransf_16"/>
    <property type="match status" value="1"/>
</dbReference>
<dbReference type="PANTHER" id="PTHR14614">
    <property type="entry name" value="HEPATOCELLULAR CARCINOMA-ASSOCIATED ANTIGEN"/>
    <property type="match status" value="1"/>
</dbReference>
<dbReference type="EMBL" id="JAQQPM010000002">
    <property type="protein sequence ID" value="KAK2068966.1"/>
    <property type="molecule type" value="Genomic_DNA"/>
</dbReference>
<protein>
    <submittedName>
        <fullName evidence="1">Uncharacterized protein</fullName>
    </submittedName>
</protein>
<dbReference type="SUPFAM" id="SSF53335">
    <property type="entry name" value="S-adenosyl-L-methionine-dependent methyltransferases"/>
    <property type="match status" value="1"/>
</dbReference>
<reference evidence="1" key="1">
    <citation type="journal article" date="2023" name="Mol. Plant Microbe Interact.">
        <title>Elucidating the Obligate Nature and Biological Capacity of an Invasive Fungal Corn Pathogen.</title>
        <authorList>
            <person name="MacCready J.S."/>
            <person name="Roggenkamp E.M."/>
            <person name="Gdanetz K."/>
            <person name="Chilvers M.I."/>
        </authorList>
    </citation>
    <scope>NUCLEOTIDE SEQUENCE</scope>
    <source>
        <strain evidence="1">PM02</strain>
    </source>
</reference>
<proteinExistence type="predicted"/>
<keyword evidence="2" id="KW-1185">Reference proteome</keyword>
<sequence>MEWNIELAIDDWEEHGISDNITAALGHLMSLPPTPEWTAALQKMHVTYHLSLLPSAPAALRHSPDPLPLGPSITLLESRALISAGGTTGLRTWEAALHLGQYLCANPFLVSGRRVLELGAGTGYLSVLCALHLGARHVLASDGSADVVASLADAISLRRLQGGRDGEVKMAALQLQWGHALLGAELAPWHGGRGVDLVLGADVTYDARVIPALVTTLQDLVRLFPDVLVLVAATERNKETYEVFMAACRAGPEALEVTMVEEFPVPARAEQMGPFYEDRVPIHICRIGRQRPEDGPAS</sequence>
<organism evidence="1 2">
    <name type="scientific">Phyllachora maydis</name>
    <dbReference type="NCBI Taxonomy" id="1825666"/>
    <lineage>
        <taxon>Eukaryota</taxon>
        <taxon>Fungi</taxon>
        <taxon>Dikarya</taxon>
        <taxon>Ascomycota</taxon>
        <taxon>Pezizomycotina</taxon>
        <taxon>Sordariomycetes</taxon>
        <taxon>Sordariomycetidae</taxon>
        <taxon>Phyllachorales</taxon>
        <taxon>Phyllachoraceae</taxon>
        <taxon>Phyllachora</taxon>
    </lineage>
</organism>
<evidence type="ECO:0000313" key="1">
    <source>
        <dbReference type="EMBL" id="KAK2068966.1"/>
    </source>
</evidence>
<accession>A0AAD9I0R6</accession>
<gene>
    <name evidence="1" type="ORF">P8C59_003578</name>
</gene>